<evidence type="ECO:0000256" key="7">
    <source>
        <dbReference type="ARBA" id="ARBA00023054"/>
    </source>
</evidence>
<evidence type="ECO:0000256" key="1">
    <source>
        <dbReference type="ARBA" id="ARBA00004496"/>
    </source>
</evidence>
<dbReference type="GO" id="GO:0042026">
    <property type="term" value="P:protein refolding"/>
    <property type="evidence" value="ECO:0007669"/>
    <property type="project" value="UniProtKB-UniRule"/>
</dbReference>
<dbReference type="Pfam" id="PF17871">
    <property type="entry name" value="AAA_lid_9"/>
    <property type="match status" value="1"/>
</dbReference>
<keyword evidence="5 12" id="KW-0547">Nucleotide-binding</keyword>
<keyword evidence="16" id="KW-1185">Reference proteome</keyword>
<evidence type="ECO:0000313" key="15">
    <source>
        <dbReference type="EMBL" id="GLS86327.1"/>
    </source>
</evidence>
<keyword evidence="7 13" id="KW-0175">Coiled coil</keyword>
<dbReference type="NCBIfam" id="TIGR03346">
    <property type="entry name" value="chaperone_ClpB"/>
    <property type="match status" value="1"/>
</dbReference>
<dbReference type="Pfam" id="PF07724">
    <property type="entry name" value="AAA_2"/>
    <property type="match status" value="1"/>
</dbReference>
<dbReference type="AlphaFoldDB" id="A0AA37WZJ1"/>
<dbReference type="PANTHER" id="PTHR11638">
    <property type="entry name" value="ATP-DEPENDENT CLP PROTEASE"/>
    <property type="match status" value="1"/>
</dbReference>
<evidence type="ECO:0000256" key="4">
    <source>
        <dbReference type="ARBA" id="ARBA00022737"/>
    </source>
</evidence>
<keyword evidence="13" id="KW-0346">Stress response</keyword>
<evidence type="ECO:0000256" key="11">
    <source>
        <dbReference type="PROSITE-ProRule" id="PRU01251"/>
    </source>
</evidence>
<evidence type="ECO:0000256" key="12">
    <source>
        <dbReference type="RuleBase" id="RU004432"/>
    </source>
</evidence>
<dbReference type="InterPro" id="IPR018368">
    <property type="entry name" value="ClpA/B_CS1"/>
</dbReference>
<evidence type="ECO:0000256" key="8">
    <source>
        <dbReference type="ARBA" id="ARBA00023186"/>
    </source>
</evidence>
<feature type="domain" description="Clp R" evidence="14">
    <location>
        <begin position="3"/>
        <end position="145"/>
    </location>
</feature>
<organism evidence="15 16">
    <name type="scientific">Cypionkella aquatica</name>
    <dbReference type="NCBI Taxonomy" id="1756042"/>
    <lineage>
        <taxon>Bacteria</taxon>
        <taxon>Pseudomonadati</taxon>
        <taxon>Pseudomonadota</taxon>
        <taxon>Alphaproteobacteria</taxon>
        <taxon>Rhodobacterales</taxon>
        <taxon>Paracoccaceae</taxon>
        <taxon>Cypionkella</taxon>
    </lineage>
</organism>
<keyword evidence="8 12" id="KW-0143">Chaperone</keyword>
<dbReference type="InterPro" id="IPR017730">
    <property type="entry name" value="Chaperonin_ClpB"/>
</dbReference>
<evidence type="ECO:0000256" key="5">
    <source>
        <dbReference type="ARBA" id="ARBA00022741"/>
    </source>
</evidence>
<dbReference type="GO" id="GO:0005524">
    <property type="term" value="F:ATP binding"/>
    <property type="evidence" value="ECO:0007669"/>
    <property type="project" value="UniProtKB-UniRule"/>
</dbReference>
<dbReference type="InterPro" id="IPR036628">
    <property type="entry name" value="Clp_N_dom_sf"/>
</dbReference>
<dbReference type="InterPro" id="IPR027417">
    <property type="entry name" value="P-loop_NTPase"/>
</dbReference>
<gene>
    <name evidence="15" type="primary">clpB_2</name>
    <name evidence="13" type="synonym">clpB</name>
    <name evidence="15" type="ORF">GCM10010873_13010</name>
</gene>
<evidence type="ECO:0000259" key="14">
    <source>
        <dbReference type="PROSITE" id="PS51903"/>
    </source>
</evidence>
<comment type="subcellular location">
    <subcellularLocation>
        <location evidence="1 13">Cytoplasm</location>
    </subcellularLocation>
</comment>
<dbReference type="InterPro" id="IPR019489">
    <property type="entry name" value="Clp_ATPase_C"/>
</dbReference>
<dbReference type="Gene3D" id="1.10.1780.10">
    <property type="entry name" value="Clp, N-terminal domain"/>
    <property type="match status" value="1"/>
</dbReference>
<comment type="caution">
    <text evidence="15">The sequence shown here is derived from an EMBL/GenBank/DDBJ whole genome shotgun (WGS) entry which is preliminary data.</text>
</comment>
<dbReference type="GO" id="GO:0034605">
    <property type="term" value="P:cellular response to heat"/>
    <property type="evidence" value="ECO:0007669"/>
    <property type="project" value="TreeGrafter"/>
</dbReference>
<dbReference type="SUPFAM" id="SSF81923">
    <property type="entry name" value="Double Clp-N motif"/>
    <property type="match status" value="1"/>
</dbReference>
<dbReference type="Pfam" id="PF10431">
    <property type="entry name" value="ClpB_D2-small"/>
    <property type="match status" value="1"/>
</dbReference>
<dbReference type="RefSeq" id="WP_284324527.1">
    <property type="nucleotide sequence ID" value="NZ_BSPP01000004.1"/>
</dbReference>
<dbReference type="CDD" id="cd19499">
    <property type="entry name" value="RecA-like_ClpB_Hsp104-like"/>
    <property type="match status" value="1"/>
</dbReference>
<dbReference type="InterPro" id="IPR003593">
    <property type="entry name" value="AAA+_ATPase"/>
</dbReference>
<dbReference type="InterPro" id="IPR001270">
    <property type="entry name" value="ClpA/B"/>
</dbReference>
<proteinExistence type="inferred from homology"/>
<comment type="function">
    <text evidence="9">Part of a stress-induced multi-chaperone system, it is involved in the recovery of the cell from heat-induced damage, in cooperation with DnaK, DnaJ and GrpE. Acts before DnaK, in the processing of protein aggregates. Protein binding stimulates the ATPase activity; ATP hydrolysis unfolds the denatured protein aggregates, which probably helps expose new hydrophobic binding sites on the surface of ClpB-bound aggregates, contributing to the solubilization and refolding of denatured protein aggregates by DnaK.</text>
</comment>
<keyword evidence="6 12" id="KW-0067">ATP-binding</keyword>
<protein>
    <recommendedName>
        <fullName evidence="3 13">Chaperone protein ClpB</fullName>
    </recommendedName>
</protein>
<keyword evidence="4 11" id="KW-0677">Repeat</keyword>
<dbReference type="InterPro" id="IPR004176">
    <property type="entry name" value="Clp_R_N"/>
</dbReference>
<dbReference type="Pfam" id="PF00004">
    <property type="entry name" value="AAA"/>
    <property type="match status" value="1"/>
</dbReference>
<feature type="coiled-coil region" evidence="13">
    <location>
        <begin position="411"/>
        <end position="491"/>
    </location>
</feature>
<dbReference type="GO" id="GO:0005737">
    <property type="term" value="C:cytoplasm"/>
    <property type="evidence" value="ECO:0007669"/>
    <property type="project" value="UniProtKB-SubCell"/>
</dbReference>
<dbReference type="PROSITE" id="PS00870">
    <property type="entry name" value="CLPAB_1"/>
    <property type="match status" value="1"/>
</dbReference>
<dbReference type="Gene3D" id="1.10.8.60">
    <property type="match status" value="1"/>
</dbReference>
<dbReference type="Gene3D" id="3.40.50.300">
    <property type="entry name" value="P-loop containing nucleotide triphosphate hydrolases"/>
    <property type="match status" value="3"/>
</dbReference>
<dbReference type="FunFam" id="3.40.50.300:FF:000120">
    <property type="entry name" value="ATP-dependent chaperone ClpB"/>
    <property type="match status" value="1"/>
</dbReference>
<evidence type="ECO:0000256" key="10">
    <source>
        <dbReference type="ARBA" id="ARBA00026057"/>
    </source>
</evidence>
<dbReference type="PRINTS" id="PR00300">
    <property type="entry name" value="CLPPROTEASEA"/>
</dbReference>
<keyword evidence="13" id="KW-0963">Cytoplasm</keyword>
<dbReference type="PROSITE" id="PS00871">
    <property type="entry name" value="CLPAB_2"/>
    <property type="match status" value="1"/>
</dbReference>
<evidence type="ECO:0000256" key="9">
    <source>
        <dbReference type="ARBA" id="ARBA00025613"/>
    </source>
</evidence>
<dbReference type="InterPro" id="IPR028299">
    <property type="entry name" value="ClpA/B_CS2"/>
</dbReference>
<accession>A0AA37WZJ1</accession>
<dbReference type="GO" id="GO:0016887">
    <property type="term" value="F:ATP hydrolysis activity"/>
    <property type="evidence" value="ECO:0007669"/>
    <property type="project" value="InterPro"/>
</dbReference>
<dbReference type="CDD" id="cd00009">
    <property type="entry name" value="AAA"/>
    <property type="match status" value="1"/>
</dbReference>
<evidence type="ECO:0000256" key="3">
    <source>
        <dbReference type="ARBA" id="ARBA00017574"/>
    </source>
</evidence>
<name>A0AA37WZJ1_9RHOB</name>
<dbReference type="InterPro" id="IPR003959">
    <property type="entry name" value="ATPase_AAA_core"/>
</dbReference>
<dbReference type="EMBL" id="BSPP01000004">
    <property type="protein sequence ID" value="GLS86327.1"/>
    <property type="molecule type" value="Genomic_DNA"/>
</dbReference>
<comment type="subunit">
    <text evidence="13">Homohexamer; The oligomerization is ATP-dependent.</text>
</comment>
<evidence type="ECO:0000256" key="2">
    <source>
        <dbReference type="ARBA" id="ARBA00008675"/>
    </source>
</evidence>
<dbReference type="SMART" id="SM00382">
    <property type="entry name" value="AAA"/>
    <property type="match status" value="2"/>
</dbReference>
<dbReference type="InterPro" id="IPR041546">
    <property type="entry name" value="ClpA/ClpB_AAA_lid"/>
</dbReference>
<sequence length="870" mass="95415">MNLEKFTERSRGFIQAAQTIAMRESHQRLAPEHLLKAVMDDDQGLASNLIRRAGGDPARVVESLALAMGKVPKVSGDAQPYMDPGLVKVLDEAEKLAKKAGDSFVPVERILMALGMVKSAAKDALDAGAVSPQKLNAAINDIRKGRTADSASAEETYDALKKFARDLTEAASQGKIDPIIGRDEEIRRAMQVLSRRTKNNPVLIGEPGVGKTAIAEGLALRIVNGDVPESLRNKKLMALDMGALIAGAKYRGEFEERLKGVLNEVTAANGDIILFIDEMHTLVGAGKSDGAMDAANLIKPALARGELHCVGATTLDEYRKYVEKDAALARRFQPVMVSEPTVEDTISILRGIKEKYELHHGVRISDSALVAAATLSHRYITDRFLPDKAIDLVDEAASRLRMEVDSKPEELDQLDRQILQLQIEAEALKKEDDAASKDRLEKLELELSNLLEQSDAMTAKWQSERDKLEASRDLKEQLDRFRAELDQVKRDGNLGRAGELSYGIIPGLEKQLAEAEAREGDALVSEAVRPEQIAEVVERWTGIPVAKMLEGEREKLLKMEEELGRRVIGQQAAVTAVANAVRRARAGLNDEGRPLGSFLFLGPTGVGKTELTKAVAEYLFDDDSAMVRIDMSEFMEKHAVSRLIGAPPGYVGYDEGGVLTEAVRRRPYQVVLFDEVEKAHPDVFNVLLQVLDDGMLTDGQGRTVSFKQTLIILTSNLGARALSELPEGADQGAARAQVMEAVRQHFRPEFLNRLDEQIIFDRLNRADMTGIVEIQLRKLEARLAGRKIGLDLDPEARAWLADEGYDPVFGARPLKRVIQNHLQNPLAEMILSGDVLDGALIKVSAGADGLIIGDRVSASRRARPLQAVVH</sequence>
<dbReference type="SMART" id="SM01086">
    <property type="entry name" value="ClpB_D2-small"/>
    <property type="match status" value="1"/>
</dbReference>
<reference evidence="15 16" key="1">
    <citation type="journal article" date="2014" name="Int. J. Syst. Evol. Microbiol.">
        <title>Complete genome sequence of Corynebacterium casei LMG S-19264T (=DSM 44701T), isolated from a smear-ripened cheese.</title>
        <authorList>
            <consortium name="US DOE Joint Genome Institute (JGI-PGF)"/>
            <person name="Walter F."/>
            <person name="Albersmeier A."/>
            <person name="Kalinowski J."/>
            <person name="Ruckert C."/>
        </authorList>
    </citation>
    <scope>NUCLEOTIDE SEQUENCE [LARGE SCALE GENOMIC DNA]</scope>
    <source>
        <strain evidence="15 16">NBRC 111766</strain>
    </source>
</reference>
<dbReference type="Proteomes" id="UP001157355">
    <property type="component" value="Unassembled WGS sequence"/>
</dbReference>
<comment type="subunit">
    <text evidence="10">Homohexamer. The oligomerization is ATP-dependent.</text>
</comment>
<dbReference type="InterPro" id="IPR050130">
    <property type="entry name" value="ClpA_ClpB"/>
</dbReference>
<dbReference type="PANTHER" id="PTHR11638:SF18">
    <property type="entry name" value="HEAT SHOCK PROTEIN 104"/>
    <property type="match status" value="1"/>
</dbReference>
<evidence type="ECO:0000256" key="13">
    <source>
        <dbReference type="RuleBase" id="RU362034"/>
    </source>
</evidence>
<comment type="similarity">
    <text evidence="2 12">Belongs to the ClpA/ClpB family.</text>
</comment>
<dbReference type="Pfam" id="PF02861">
    <property type="entry name" value="Clp_N"/>
    <property type="match status" value="1"/>
</dbReference>
<evidence type="ECO:0000256" key="6">
    <source>
        <dbReference type="ARBA" id="ARBA00022840"/>
    </source>
</evidence>
<evidence type="ECO:0000313" key="16">
    <source>
        <dbReference type="Proteomes" id="UP001157355"/>
    </source>
</evidence>
<dbReference type="FunFam" id="3.40.50.300:FF:000010">
    <property type="entry name" value="Chaperone clpB 1, putative"/>
    <property type="match status" value="1"/>
</dbReference>
<dbReference type="PROSITE" id="PS51903">
    <property type="entry name" value="CLP_R"/>
    <property type="match status" value="1"/>
</dbReference>
<dbReference type="FunFam" id="3.40.50.300:FF:000025">
    <property type="entry name" value="ATP-dependent Clp protease subunit"/>
    <property type="match status" value="1"/>
</dbReference>
<dbReference type="SUPFAM" id="SSF52540">
    <property type="entry name" value="P-loop containing nucleoside triphosphate hydrolases"/>
    <property type="match status" value="2"/>
</dbReference>